<evidence type="ECO:0000259" key="2">
    <source>
        <dbReference type="Pfam" id="PF00156"/>
    </source>
</evidence>
<dbReference type="CDD" id="cd06223">
    <property type="entry name" value="PRTases_typeI"/>
    <property type="match status" value="1"/>
</dbReference>
<dbReference type="PANTHER" id="PTHR47505:SF1">
    <property type="entry name" value="DNA UTILIZATION PROTEIN YHGH"/>
    <property type="match status" value="1"/>
</dbReference>
<feature type="domain" description="Phosphoribosyltransferase" evidence="2">
    <location>
        <begin position="151"/>
        <end position="237"/>
    </location>
</feature>
<dbReference type="InterPro" id="IPR051910">
    <property type="entry name" value="ComF/GntX_DNA_util-trans"/>
</dbReference>
<gene>
    <name evidence="3" type="ORF">BACCIP111883_02202</name>
</gene>
<keyword evidence="4" id="KW-1185">Reference proteome</keyword>
<dbReference type="EMBL" id="CAKJTJ010000010">
    <property type="protein sequence ID" value="CAG9621429.1"/>
    <property type="molecule type" value="Genomic_DNA"/>
</dbReference>
<comment type="similarity">
    <text evidence="1">Belongs to the ComF/GntX family.</text>
</comment>
<dbReference type="PANTHER" id="PTHR47505">
    <property type="entry name" value="DNA UTILIZATION PROTEIN YHGH"/>
    <property type="match status" value="1"/>
</dbReference>
<evidence type="ECO:0000256" key="1">
    <source>
        <dbReference type="ARBA" id="ARBA00008007"/>
    </source>
</evidence>
<dbReference type="SUPFAM" id="SSF53271">
    <property type="entry name" value="PRTase-like"/>
    <property type="match status" value="1"/>
</dbReference>
<accession>A0ABM8YNT4</accession>
<dbReference type="Pfam" id="PF00156">
    <property type="entry name" value="Pribosyltran"/>
    <property type="match status" value="1"/>
</dbReference>
<dbReference type="InterPro" id="IPR000836">
    <property type="entry name" value="PRTase_dom"/>
</dbReference>
<dbReference type="Gene3D" id="3.40.50.2020">
    <property type="match status" value="1"/>
</dbReference>
<reference evidence="3 4" key="1">
    <citation type="submission" date="2021-10" db="EMBL/GenBank/DDBJ databases">
        <authorList>
            <person name="Criscuolo A."/>
        </authorList>
    </citation>
    <scope>NUCLEOTIDE SEQUENCE [LARGE SCALE GENOMIC DNA]</scope>
    <source>
        <strain evidence="4">CIP 111883</strain>
    </source>
</reference>
<dbReference type="RefSeq" id="WP_230501321.1">
    <property type="nucleotide sequence ID" value="NZ_CAKJTJ010000010.1"/>
</dbReference>
<dbReference type="InterPro" id="IPR029057">
    <property type="entry name" value="PRTase-like"/>
</dbReference>
<comment type="caution">
    <text evidence="3">The sequence shown here is derived from an EMBL/GenBank/DDBJ whole genome shotgun (WGS) entry which is preliminary data.</text>
</comment>
<protein>
    <recommendedName>
        <fullName evidence="2">Phosphoribosyltransferase domain-containing protein</fullName>
    </recommendedName>
</protein>
<name>A0ABM8YNT4_9BACI</name>
<sequence>MSNCFICHGELARSFGWNDFLGMSSEKSIICFACEQEFEKITGKLCVICGRIWEAVPLDNRHGDLCSDCFKWEYSLEAKGSLKMNRSIYKYNEHMKEILASYKFRGDAMIANVFQSSFKEGFNLFYKKEEPLVVPIPLSPERLYERGFNQALLLAELLGEPVADILTKADAPKQSKKGRQERLVRENTFHIVSPEKVKAKKILLVDDIYTTGTTLRMAAKLLRDAGATSISALTLIRS</sequence>
<dbReference type="Proteomes" id="UP000789833">
    <property type="component" value="Unassembled WGS sequence"/>
</dbReference>
<evidence type="ECO:0000313" key="4">
    <source>
        <dbReference type="Proteomes" id="UP000789833"/>
    </source>
</evidence>
<proteinExistence type="inferred from homology"/>
<evidence type="ECO:0000313" key="3">
    <source>
        <dbReference type="EMBL" id="CAG9621429.1"/>
    </source>
</evidence>
<organism evidence="3 4">
    <name type="scientific">Sutcliffiella rhizosphaerae</name>
    <dbReference type="NCBI Taxonomy" id="2880967"/>
    <lineage>
        <taxon>Bacteria</taxon>
        <taxon>Bacillati</taxon>
        <taxon>Bacillota</taxon>
        <taxon>Bacilli</taxon>
        <taxon>Bacillales</taxon>
        <taxon>Bacillaceae</taxon>
        <taxon>Sutcliffiella</taxon>
    </lineage>
</organism>